<evidence type="ECO:0000313" key="1">
    <source>
        <dbReference type="EMBL" id="KAK3239514.1"/>
    </source>
</evidence>
<organism evidence="1 2">
    <name type="scientific">Cymbomonas tetramitiformis</name>
    <dbReference type="NCBI Taxonomy" id="36881"/>
    <lineage>
        <taxon>Eukaryota</taxon>
        <taxon>Viridiplantae</taxon>
        <taxon>Chlorophyta</taxon>
        <taxon>Pyramimonadophyceae</taxon>
        <taxon>Pyramimonadales</taxon>
        <taxon>Pyramimonadaceae</taxon>
        <taxon>Cymbomonas</taxon>
    </lineage>
</organism>
<name>A0AAE0ETC7_9CHLO</name>
<protein>
    <submittedName>
        <fullName evidence="1">Uncharacterized protein</fullName>
    </submittedName>
</protein>
<dbReference type="EMBL" id="LGRX02033895">
    <property type="protein sequence ID" value="KAK3239514.1"/>
    <property type="molecule type" value="Genomic_DNA"/>
</dbReference>
<gene>
    <name evidence="1" type="ORF">CYMTET_50567</name>
</gene>
<dbReference type="Proteomes" id="UP001190700">
    <property type="component" value="Unassembled WGS sequence"/>
</dbReference>
<evidence type="ECO:0000313" key="2">
    <source>
        <dbReference type="Proteomes" id="UP001190700"/>
    </source>
</evidence>
<reference evidence="1 2" key="1">
    <citation type="journal article" date="2015" name="Genome Biol. Evol.">
        <title>Comparative Genomics of a Bacterivorous Green Alga Reveals Evolutionary Causalities and Consequences of Phago-Mixotrophic Mode of Nutrition.</title>
        <authorList>
            <person name="Burns J.A."/>
            <person name="Paasch A."/>
            <person name="Narechania A."/>
            <person name="Kim E."/>
        </authorList>
    </citation>
    <scope>NUCLEOTIDE SEQUENCE [LARGE SCALE GENOMIC DNA]</scope>
    <source>
        <strain evidence="1 2">PLY_AMNH</strain>
    </source>
</reference>
<proteinExistence type="predicted"/>
<keyword evidence="2" id="KW-1185">Reference proteome</keyword>
<sequence>MCNENFTRKNIDVRTGQTVVAVEQGGVIAVDNKTKIVEVQRQRGGNGPEQLTSALAMPTPEAAWHHQSKCVLEEGVERWKARWKILGEGS</sequence>
<comment type="caution">
    <text evidence="1">The sequence shown here is derived from an EMBL/GenBank/DDBJ whole genome shotgun (WGS) entry which is preliminary data.</text>
</comment>
<accession>A0AAE0ETC7</accession>
<dbReference type="AlphaFoldDB" id="A0AAE0ETC7"/>